<dbReference type="InterPro" id="IPR038604">
    <property type="entry name" value="HopJ_sf"/>
</dbReference>
<comment type="caution">
    <text evidence="2">The sequence shown here is derived from an EMBL/GenBank/DDBJ whole genome shotgun (WGS) entry which is preliminary data.</text>
</comment>
<dbReference type="EMBL" id="PIYS01000005">
    <property type="protein sequence ID" value="PKF72128.1"/>
    <property type="molecule type" value="Genomic_DNA"/>
</dbReference>
<evidence type="ECO:0000313" key="3">
    <source>
        <dbReference type="Proteomes" id="UP000242861"/>
    </source>
</evidence>
<dbReference type="Pfam" id="PF08888">
    <property type="entry name" value="HopJ"/>
    <property type="match status" value="1"/>
</dbReference>
<dbReference type="EMBL" id="BMDE01000004">
    <property type="protein sequence ID" value="GGH92855.1"/>
    <property type="molecule type" value="Genomic_DNA"/>
</dbReference>
<keyword evidence="4" id="KW-1185">Reference proteome</keyword>
<reference evidence="3" key="3">
    <citation type="submission" date="2017-12" db="EMBL/GenBank/DDBJ databases">
        <authorList>
            <person name="Yu X.-Y."/>
        </authorList>
    </citation>
    <scope>NUCLEOTIDE SEQUENCE [LARGE SCALE GENOMIC DNA]</scope>
    <source>
        <strain evidence="3">ZYSR67-Z</strain>
    </source>
</reference>
<dbReference type="Proteomes" id="UP000242861">
    <property type="component" value="Unassembled WGS sequence"/>
</dbReference>
<reference evidence="1" key="1">
    <citation type="journal article" date="2014" name="Int. J. Syst. Evol. Microbiol.">
        <title>Complete genome of a new Firmicutes species belonging to the dominant human colonic microbiota ('Ruminococcus bicirculans') reveals two chromosomes and a selective capacity to utilize plant glucans.</title>
        <authorList>
            <consortium name="NISC Comparative Sequencing Program"/>
            <person name="Wegmann U."/>
            <person name="Louis P."/>
            <person name="Goesmann A."/>
            <person name="Henrissat B."/>
            <person name="Duncan S.H."/>
            <person name="Flint H.J."/>
        </authorList>
    </citation>
    <scope>NUCLEOTIDE SEQUENCE</scope>
    <source>
        <strain evidence="1">CCM 8778</strain>
    </source>
</reference>
<dbReference type="Gene3D" id="3.20.160.10">
    <property type="entry name" value="vpa0580 domain like"/>
    <property type="match status" value="1"/>
</dbReference>
<accession>A0A2I0CSM2</accession>
<dbReference type="RefSeq" id="WP_093985076.1">
    <property type="nucleotide sequence ID" value="NZ_BMDE01000004.1"/>
</dbReference>
<sequence length="114" mass="12486">MTALEHFRAQLHSGQHLFSQTLAFIAEHYDYQPAAFRNGTLDNPAGQNEGSCKLLGLALLEGLSLEETLQAFGEHYRQVLGHPEGKDHGNIRALMDTGLAGVSFSSLPLQRKTP</sequence>
<dbReference type="AlphaFoldDB" id="A0A2I0CSM2"/>
<name>A0A2I0CSM2_9PSED</name>
<gene>
    <name evidence="2" type="ORF">CW360_04850</name>
    <name evidence="1" type="ORF">GCM10007363_16110</name>
</gene>
<proteinExistence type="predicted"/>
<reference evidence="4" key="4">
    <citation type="journal article" date="2019" name="Int. J. Syst. Evol. Microbiol.">
        <title>The Global Catalogue of Microorganisms (GCM) 10K type strain sequencing project: providing services to taxonomists for standard genome sequencing and annotation.</title>
        <authorList>
            <consortium name="The Broad Institute Genomics Platform"/>
            <consortium name="The Broad Institute Genome Sequencing Center for Infectious Disease"/>
            <person name="Wu L."/>
            <person name="Ma J."/>
        </authorList>
    </citation>
    <scope>NUCLEOTIDE SEQUENCE [LARGE SCALE GENOMIC DNA]</scope>
    <source>
        <strain evidence="4">CCM 8778</strain>
    </source>
</reference>
<evidence type="ECO:0000313" key="4">
    <source>
        <dbReference type="Proteomes" id="UP000655550"/>
    </source>
</evidence>
<organism evidence="2 3">
    <name type="scientific">Pseudomonas fluvialis</name>
    <dbReference type="NCBI Taxonomy" id="1793966"/>
    <lineage>
        <taxon>Bacteria</taxon>
        <taxon>Pseudomonadati</taxon>
        <taxon>Pseudomonadota</taxon>
        <taxon>Gammaproteobacteria</taxon>
        <taxon>Pseudomonadales</taxon>
        <taxon>Pseudomonadaceae</taxon>
        <taxon>Pseudomonas</taxon>
    </lineage>
</organism>
<dbReference type="Proteomes" id="UP000655550">
    <property type="component" value="Unassembled WGS sequence"/>
</dbReference>
<evidence type="ECO:0000313" key="2">
    <source>
        <dbReference type="EMBL" id="PKF72128.1"/>
    </source>
</evidence>
<reference evidence="2" key="2">
    <citation type="submission" date="2017-12" db="EMBL/GenBank/DDBJ databases">
        <authorList>
            <person name="Hurst M.R.H."/>
        </authorList>
    </citation>
    <scope>NUCLEOTIDE SEQUENCE [LARGE SCALE GENOMIC DNA]</scope>
    <source>
        <strain evidence="2">ZYSR67-Z</strain>
    </source>
</reference>
<dbReference type="InterPro" id="IPR014984">
    <property type="entry name" value="HopJ"/>
</dbReference>
<protein>
    <submittedName>
        <fullName evidence="1 2">Type III effector protein</fullName>
    </submittedName>
</protein>
<evidence type="ECO:0000313" key="1">
    <source>
        <dbReference type="EMBL" id="GGH92855.1"/>
    </source>
</evidence>
<reference evidence="1" key="5">
    <citation type="submission" date="2024-05" db="EMBL/GenBank/DDBJ databases">
        <authorList>
            <person name="Sun Q."/>
            <person name="Sedlacek I."/>
        </authorList>
    </citation>
    <scope>NUCLEOTIDE SEQUENCE</scope>
    <source>
        <strain evidence="1">CCM 8778</strain>
    </source>
</reference>